<evidence type="ECO:0000256" key="2">
    <source>
        <dbReference type="SAM" id="Phobius"/>
    </source>
</evidence>
<feature type="compositionally biased region" description="Basic and acidic residues" evidence="1">
    <location>
        <begin position="163"/>
        <end position="173"/>
    </location>
</feature>
<feature type="transmembrane region" description="Helical" evidence="2">
    <location>
        <begin position="45"/>
        <end position="65"/>
    </location>
</feature>
<organism evidence="3 4">
    <name type="scientific">Carnegiea gigantea</name>
    <dbReference type="NCBI Taxonomy" id="171969"/>
    <lineage>
        <taxon>Eukaryota</taxon>
        <taxon>Viridiplantae</taxon>
        <taxon>Streptophyta</taxon>
        <taxon>Embryophyta</taxon>
        <taxon>Tracheophyta</taxon>
        <taxon>Spermatophyta</taxon>
        <taxon>Magnoliopsida</taxon>
        <taxon>eudicotyledons</taxon>
        <taxon>Gunneridae</taxon>
        <taxon>Pentapetalae</taxon>
        <taxon>Caryophyllales</taxon>
        <taxon>Cactineae</taxon>
        <taxon>Cactaceae</taxon>
        <taxon>Cactoideae</taxon>
        <taxon>Echinocereeae</taxon>
        <taxon>Carnegiea</taxon>
    </lineage>
</organism>
<keyword evidence="2" id="KW-0812">Transmembrane</keyword>
<sequence>MQWIQGVAFYGIAALVVICDIYAEIKVNNHHSLVGVVMNVKSNVGLRIELSVAIFTNVIVLHRFVKMIFAINNLEVSGLKDRKGKKLHTQPKRLCVQANSKGPTSVYVATDADSNEVSSDAHIEEYIPLGTTTPTPTPTSTFPTQCSQPSLQPPNVHTQVDVEDGREVAPLDS</sequence>
<evidence type="ECO:0000313" key="4">
    <source>
        <dbReference type="Proteomes" id="UP001153076"/>
    </source>
</evidence>
<comment type="caution">
    <text evidence="3">The sequence shown here is derived from an EMBL/GenBank/DDBJ whole genome shotgun (WGS) entry which is preliminary data.</text>
</comment>
<reference evidence="3" key="1">
    <citation type="submission" date="2022-04" db="EMBL/GenBank/DDBJ databases">
        <title>Carnegiea gigantea Genome sequencing and assembly v2.</title>
        <authorList>
            <person name="Copetti D."/>
            <person name="Sanderson M.J."/>
            <person name="Burquez A."/>
            <person name="Wojciechowski M.F."/>
        </authorList>
    </citation>
    <scope>NUCLEOTIDE SEQUENCE</scope>
    <source>
        <strain evidence="3">SGP5-SGP5p</strain>
        <tissue evidence="3">Aerial part</tissue>
    </source>
</reference>
<accession>A0A9Q1JIR6</accession>
<dbReference type="AlphaFoldDB" id="A0A9Q1JIR6"/>
<keyword evidence="4" id="KW-1185">Reference proteome</keyword>
<feature type="region of interest" description="Disordered" evidence="1">
    <location>
        <begin position="131"/>
        <end position="173"/>
    </location>
</feature>
<evidence type="ECO:0000256" key="1">
    <source>
        <dbReference type="SAM" id="MobiDB-lite"/>
    </source>
</evidence>
<gene>
    <name evidence="3" type="ORF">Cgig2_027405</name>
</gene>
<evidence type="ECO:0000313" key="3">
    <source>
        <dbReference type="EMBL" id="KAJ8421731.1"/>
    </source>
</evidence>
<dbReference type="Proteomes" id="UP001153076">
    <property type="component" value="Unassembled WGS sequence"/>
</dbReference>
<proteinExistence type="predicted"/>
<protein>
    <submittedName>
        <fullName evidence="3">Uncharacterized protein</fullName>
    </submittedName>
</protein>
<feature type="compositionally biased region" description="Low complexity" evidence="1">
    <location>
        <begin position="131"/>
        <end position="144"/>
    </location>
</feature>
<name>A0A9Q1JIR6_9CARY</name>
<dbReference type="EMBL" id="JAKOGI010002570">
    <property type="protein sequence ID" value="KAJ8421731.1"/>
    <property type="molecule type" value="Genomic_DNA"/>
</dbReference>
<keyword evidence="2" id="KW-1133">Transmembrane helix</keyword>
<keyword evidence="2" id="KW-0472">Membrane</keyword>
<feature type="transmembrane region" description="Helical" evidence="2">
    <location>
        <begin position="7"/>
        <end position="25"/>
    </location>
</feature>
<feature type="compositionally biased region" description="Polar residues" evidence="1">
    <location>
        <begin position="145"/>
        <end position="158"/>
    </location>
</feature>